<gene>
    <name evidence="1" type="ORF">JHL16_04720</name>
</gene>
<comment type="caution">
    <text evidence="1">The sequence shown here is derived from an EMBL/GenBank/DDBJ whole genome shotgun (WGS) entry which is preliminary data.</text>
</comment>
<protein>
    <submittedName>
        <fullName evidence="1">Arginase family protein</fullName>
    </submittedName>
</protein>
<reference evidence="1" key="1">
    <citation type="submission" date="2021-01" db="EMBL/GenBank/DDBJ databases">
        <authorList>
            <person name="Sun Q."/>
        </authorList>
    </citation>
    <scope>NUCLEOTIDE SEQUENCE</scope>
    <source>
        <strain evidence="1">YIM B02566</strain>
    </source>
</reference>
<evidence type="ECO:0000313" key="2">
    <source>
        <dbReference type="Proteomes" id="UP000616151"/>
    </source>
</evidence>
<evidence type="ECO:0000313" key="1">
    <source>
        <dbReference type="EMBL" id="MBK1865644.1"/>
    </source>
</evidence>
<dbReference type="EMBL" id="JAENHL010000006">
    <property type="protein sequence ID" value="MBK1865644.1"/>
    <property type="molecule type" value="Genomic_DNA"/>
</dbReference>
<keyword evidence="2" id="KW-1185">Reference proteome</keyword>
<sequence length="291" mass="31903">MPRYQIIEAPSVLGLWPSGVQDAPRVLLEMGLGTGLGLEKTTRLEAPHYDPRRDPKTKLLNPAGLLSFSQLLAREVWNVIEDGATPIVLGGDCSILLGPALALRQRGRHGLLFADGHMDYWDAALEPYGEAASMDLALVTGRGPALLSNIDGLGPYFEPADCVAYGTRDHLYSSDFVETPYPAEIMRLDVQEAHALGAAGVDQALARLTHERLQGFWIHFDVDVLDDKIMSAVDYRMENGLSFKELERLLGSAFATGKVKGMTLTIYNPNLDPQRLIARQLVGTLLEILQP</sequence>
<proteinExistence type="predicted"/>
<accession>A0ACC5QZ15</accession>
<organism evidence="1 2">
    <name type="scientific">Taklimakanibacter albus</name>
    <dbReference type="NCBI Taxonomy" id="2800327"/>
    <lineage>
        <taxon>Bacteria</taxon>
        <taxon>Pseudomonadati</taxon>
        <taxon>Pseudomonadota</taxon>
        <taxon>Alphaproteobacteria</taxon>
        <taxon>Hyphomicrobiales</taxon>
        <taxon>Aestuariivirgaceae</taxon>
        <taxon>Taklimakanibacter</taxon>
    </lineage>
</organism>
<name>A0ACC5QZ15_9HYPH</name>
<dbReference type="Proteomes" id="UP000616151">
    <property type="component" value="Unassembled WGS sequence"/>
</dbReference>